<dbReference type="Gene3D" id="1.10.8.140">
    <property type="entry name" value="PDCD5-like"/>
    <property type="match status" value="1"/>
</dbReference>
<reference evidence="2" key="1">
    <citation type="submission" date="2020-07" db="EMBL/GenBank/DDBJ databases">
        <title>The High-quality genome of the commercially important snow crab, Chionoecetes opilio.</title>
        <authorList>
            <person name="Jeong J.-H."/>
            <person name="Ryu S."/>
        </authorList>
    </citation>
    <scope>NUCLEOTIDE SEQUENCE</scope>
    <source>
        <strain evidence="2">MADBK_172401_WGS</strain>
        <tissue evidence="2">Digestive gland</tissue>
    </source>
</reference>
<accession>A0A8J4YRF3</accession>
<dbReference type="InterPro" id="IPR002836">
    <property type="entry name" value="PDCD5-like"/>
</dbReference>
<keyword evidence="3" id="KW-1185">Reference proteome</keyword>
<evidence type="ECO:0000313" key="3">
    <source>
        <dbReference type="Proteomes" id="UP000770661"/>
    </source>
</evidence>
<dbReference type="GO" id="GO:0003677">
    <property type="term" value="F:DNA binding"/>
    <property type="evidence" value="ECO:0007669"/>
    <property type="project" value="InterPro"/>
</dbReference>
<dbReference type="GO" id="GO:0005634">
    <property type="term" value="C:nucleus"/>
    <property type="evidence" value="ECO:0007669"/>
    <property type="project" value="TreeGrafter"/>
</dbReference>
<dbReference type="OrthoDB" id="10252486at2759"/>
<dbReference type="PANTHER" id="PTHR10840:SF0">
    <property type="entry name" value="PROGRAMMED CELL DEATH PROTEIN 5"/>
    <property type="match status" value="1"/>
</dbReference>
<dbReference type="AlphaFoldDB" id="A0A8J4YRF3"/>
<dbReference type="Proteomes" id="UP000770661">
    <property type="component" value="Unassembled WGS sequence"/>
</dbReference>
<gene>
    <name evidence="2" type="ORF">GWK47_030928</name>
</gene>
<name>A0A8J4YRF3_CHIOP</name>
<dbReference type="InterPro" id="IPR036883">
    <property type="entry name" value="PDCD5-like_sf"/>
</dbReference>
<dbReference type="PANTHER" id="PTHR10840">
    <property type="entry name" value="PROGRAMMED CELL DEATH PROTEIN 5"/>
    <property type="match status" value="1"/>
</dbReference>
<comment type="caution">
    <text evidence="2">The sequence shown here is derived from an EMBL/GenBank/DDBJ whole genome shotgun (WGS) entry which is preliminary data.</text>
</comment>
<comment type="similarity">
    <text evidence="1">Belongs to the PDCD5 family.</text>
</comment>
<evidence type="ECO:0008006" key="4">
    <source>
        <dbReference type="Google" id="ProtNLM"/>
    </source>
</evidence>
<sequence length="149" mass="16442">MSDDQDLAALRSKRIQELQGMQQQHQKQEEQQQQQQVAINGVLNQVLDQQARARLNTISVAKPERGHQLEQLILQMATSGQLGGRLTEGDLISLVERVNAQTHRATAVKECNMSCGPEHPLWPQSVMVSVMCHGRATPVASADAPLCDL</sequence>
<dbReference type="EMBL" id="JACEEZ010001490">
    <property type="protein sequence ID" value="KAG0729144.1"/>
    <property type="molecule type" value="Genomic_DNA"/>
</dbReference>
<proteinExistence type="inferred from homology"/>
<dbReference type="GO" id="GO:0005829">
    <property type="term" value="C:cytosol"/>
    <property type="evidence" value="ECO:0007669"/>
    <property type="project" value="TreeGrafter"/>
</dbReference>
<evidence type="ECO:0000256" key="1">
    <source>
        <dbReference type="ARBA" id="ARBA00010490"/>
    </source>
</evidence>
<protein>
    <recommendedName>
        <fullName evidence="4">Programmed cell death protein 5</fullName>
    </recommendedName>
</protein>
<dbReference type="SUPFAM" id="SSF46950">
    <property type="entry name" value="Double-stranded DNA-binding domain"/>
    <property type="match status" value="1"/>
</dbReference>
<organism evidence="2 3">
    <name type="scientific">Chionoecetes opilio</name>
    <name type="common">Atlantic snow crab</name>
    <name type="synonym">Cancer opilio</name>
    <dbReference type="NCBI Taxonomy" id="41210"/>
    <lineage>
        <taxon>Eukaryota</taxon>
        <taxon>Metazoa</taxon>
        <taxon>Ecdysozoa</taxon>
        <taxon>Arthropoda</taxon>
        <taxon>Crustacea</taxon>
        <taxon>Multicrustacea</taxon>
        <taxon>Malacostraca</taxon>
        <taxon>Eumalacostraca</taxon>
        <taxon>Eucarida</taxon>
        <taxon>Decapoda</taxon>
        <taxon>Pleocyemata</taxon>
        <taxon>Brachyura</taxon>
        <taxon>Eubrachyura</taxon>
        <taxon>Majoidea</taxon>
        <taxon>Majidae</taxon>
        <taxon>Chionoecetes</taxon>
    </lineage>
</organism>
<evidence type="ECO:0000313" key="2">
    <source>
        <dbReference type="EMBL" id="KAG0729144.1"/>
    </source>
</evidence>
<dbReference type="Pfam" id="PF01984">
    <property type="entry name" value="dsDNA_bind"/>
    <property type="match status" value="1"/>
</dbReference>